<dbReference type="AlphaFoldDB" id="A0A5B7GR21"/>
<comment type="caution">
    <text evidence="1">The sequence shown here is derived from an EMBL/GenBank/DDBJ whole genome shotgun (WGS) entry which is preliminary data.</text>
</comment>
<proteinExistence type="predicted"/>
<protein>
    <submittedName>
        <fullName evidence="1">Uncharacterized protein</fullName>
    </submittedName>
</protein>
<sequence>MNIYVKTMFYKKQNSSPRSLTVSGSTCWHLIALWSLEAWELPGHEDCYPLPSYDSGGSCVFCAGSQ</sequence>
<accession>A0A5B7GR21</accession>
<gene>
    <name evidence="1" type="ORF">E2C01_054074</name>
</gene>
<evidence type="ECO:0000313" key="1">
    <source>
        <dbReference type="EMBL" id="MPC60039.1"/>
    </source>
</evidence>
<dbReference type="EMBL" id="VSRR010017113">
    <property type="protein sequence ID" value="MPC60039.1"/>
    <property type="molecule type" value="Genomic_DNA"/>
</dbReference>
<evidence type="ECO:0000313" key="2">
    <source>
        <dbReference type="Proteomes" id="UP000324222"/>
    </source>
</evidence>
<keyword evidence="2" id="KW-1185">Reference proteome</keyword>
<organism evidence="1 2">
    <name type="scientific">Portunus trituberculatus</name>
    <name type="common">Swimming crab</name>
    <name type="synonym">Neptunus trituberculatus</name>
    <dbReference type="NCBI Taxonomy" id="210409"/>
    <lineage>
        <taxon>Eukaryota</taxon>
        <taxon>Metazoa</taxon>
        <taxon>Ecdysozoa</taxon>
        <taxon>Arthropoda</taxon>
        <taxon>Crustacea</taxon>
        <taxon>Multicrustacea</taxon>
        <taxon>Malacostraca</taxon>
        <taxon>Eumalacostraca</taxon>
        <taxon>Eucarida</taxon>
        <taxon>Decapoda</taxon>
        <taxon>Pleocyemata</taxon>
        <taxon>Brachyura</taxon>
        <taxon>Eubrachyura</taxon>
        <taxon>Portunoidea</taxon>
        <taxon>Portunidae</taxon>
        <taxon>Portuninae</taxon>
        <taxon>Portunus</taxon>
    </lineage>
</organism>
<dbReference type="Proteomes" id="UP000324222">
    <property type="component" value="Unassembled WGS sequence"/>
</dbReference>
<reference evidence="1 2" key="1">
    <citation type="submission" date="2019-05" db="EMBL/GenBank/DDBJ databases">
        <title>Another draft genome of Portunus trituberculatus and its Hox gene families provides insights of decapod evolution.</title>
        <authorList>
            <person name="Jeong J.-H."/>
            <person name="Song I."/>
            <person name="Kim S."/>
            <person name="Choi T."/>
            <person name="Kim D."/>
            <person name="Ryu S."/>
            <person name="Kim W."/>
        </authorList>
    </citation>
    <scope>NUCLEOTIDE SEQUENCE [LARGE SCALE GENOMIC DNA]</scope>
    <source>
        <tissue evidence="1">Muscle</tissue>
    </source>
</reference>
<name>A0A5B7GR21_PORTR</name>